<proteinExistence type="predicted"/>
<keyword evidence="4" id="KW-0175">Coiled coil</keyword>
<keyword evidence="5" id="KW-0539">Nucleus</keyword>
<evidence type="ECO:0000259" key="7">
    <source>
        <dbReference type="SMART" id="SM01156"/>
    </source>
</evidence>
<protein>
    <recommendedName>
        <fullName evidence="7">Beta-catenin-like protein 1 N-terminal domain-containing protein</fullName>
    </recommendedName>
</protein>
<dbReference type="EMBL" id="JAQQPM010000002">
    <property type="protein sequence ID" value="KAK2068803.1"/>
    <property type="molecule type" value="Genomic_DNA"/>
</dbReference>
<reference evidence="8" key="1">
    <citation type="journal article" date="2023" name="Mol. Plant Microbe Interact.">
        <title>Elucidating the Obligate Nature and Biological Capacity of an Invasive Fungal Corn Pathogen.</title>
        <authorList>
            <person name="MacCready J.S."/>
            <person name="Roggenkamp E.M."/>
            <person name="Gdanetz K."/>
            <person name="Chilvers M.I."/>
        </authorList>
    </citation>
    <scope>NUCLEOTIDE SEQUENCE</scope>
    <source>
        <strain evidence="8">PM02</strain>
    </source>
</reference>
<dbReference type="Gene3D" id="1.25.10.10">
    <property type="entry name" value="Leucine-rich Repeat Variant"/>
    <property type="match status" value="1"/>
</dbReference>
<organism evidence="8 9">
    <name type="scientific">Phyllachora maydis</name>
    <dbReference type="NCBI Taxonomy" id="1825666"/>
    <lineage>
        <taxon>Eukaryota</taxon>
        <taxon>Fungi</taxon>
        <taxon>Dikarya</taxon>
        <taxon>Ascomycota</taxon>
        <taxon>Pezizomycotina</taxon>
        <taxon>Sordariomycetes</taxon>
        <taxon>Sordariomycetidae</taxon>
        <taxon>Phyllachorales</taxon>
        <taxon>Phyllachoraceae</taxon>
        <taxon>Phyllachora</taxon>
    </lineage>
</organism>
<keyword evidence="9" id="KW-1185">Reference proteome</keyword>
<dbReference type="InterPro" id="IPR011989">
    <property type="entry name" value="ARM-like"/>
</dbReference>
<dbReference type="SMART" id="SM01156">
    <property type="entry name" value="DUF1716"/>
    <property type="match status" value="1"/>
</dbReference>
<name>A0AAD9I0N3_9PEZI</name>
<dbReference type="Pfam" id="PF08216">
    <property type="entry name" value="CTNNBL"/>
    <property type="match status" value="1"/>
</dbReference>
<dbReference type="GO" id="GO:0005681">
    <property type="term" value="C:spliceosomal complex"/>
    <property type="evidence" value="ECO:0007669"/>
    <property type="project" value="TreeGrafter"/>
</dbReference>
<comment type="subcellular location">
    <subcellularLocation>
        <location evidence="1">Nucleus</location>
    </subcellularLocation>
</comment>
<feature type="compositionally biased region" description="Acidic residues" evidence="6">
    <location>
        <begin position="79"/>
        <end position="94"/>
    </location>
</feature>
<dbReference type="PANTHER" id="PTHR14978:SF0">
    <property type="entry name" value="BETA-CATENIN-LIKE PROTEIN 1"/>
    <property type="match status" value="1"/>
</dbReference>
<evidence type="ECO:0000256" key="6">
    <source>
        <dbReference type="SAM" id="MobiDB-lite"/>
    </source>
</evidence>
<evidence type="ECO:0000256" key="3">
    <source>
        <dbReference type="ARBA" id="ARBA00022737"/>
    </source>
</evidence>
<dbReference type="SUPFAM" id="SSF48371">
    <property type="entry name" value="ARM repeat"/>
    <property type="match status" value="1"/>
</dbReference>
<dbReference type="Proteomes" id="UP001217918">
    <property type="component" value="Unassembled WGS sequence"/>
</dbReference>
<dbReference type="AlphaFoldDB" id="A0AAD9I0N3"/>
<evidence type="ECO:0000256" key="5">
    <source>
        <dbReference type="ARBA" id="ARBA00023242"/>
    </source>
</evidence>
<evidence type="ECO:0000313" key="8">
    <source>
        <dbReference type="EMBL" id="KAK2068803.1"/>
    </source>
</evidence>
<feature type="compositionally biased region" description="Acidic residues" evidence="6">
    <location>
        <begin position="60"/>
        <end position="71"/>
    </location>
</feature>
<feature type="region of interest" description="Disordered" evidence="6">
    <location>
        <begin position="23"/>
        <end position="100"/>
    </location>
</feature>
<sequence>MKLAVIQSPVMASVDEIFKKSGLANKRKLDSVRDPTQIYKSAKLTANGRSDRHTQPEPAPDPDGDDDDDIEAGSAAPPDQDDDNDNDEYDAGDDADGRFFGGGITAQERHVLDFVADPTHDAAAPDDEQVDLAWLKRRALAFEKHISRNAEQRAKHEAEPARFMESEADLDAAIRGLSVLTEHPALYGAFAGLGCAASLVGLLAHENADIAIAAVEILAELTGDDVGADEAQWGALVDALLEADLLGLLRSNLQRLDERDEADRPGVYHALALLENLCSRPDTAETVGDDAALLRWLLDRARQPERPVSQNKQYAAEMLAILVQNSPRNRQRLADLDAVDTLLQLAAAYRRADPARDGEEEEYMENLFGALSALVDEPAGKAKFVEAEGVELCLLMLKDGKASRPAALRLLDHAAAGGLASDSDSDSSADVCRKLVDAGGLKTLFTLFMRSSRRPDRETTEHLVSLFARLLRLLPSGSAERIRALAKFVERDYEKTARLVALRRVYAARVAAVDAQRKQEKKQKDLQQQQQQQQGREDGEEADEDDRADAWFSRRLDAGLFCLQTIDLTLGFLVAEDAGAKQKIEQVLAEQGEALAVVRKSIQEQMEDADADTDDAKANREMLSMLLEYLEP</sequence>
<evidence type="ECO:0000256" key="1">
    <source>
        <dbReference type="ARBA" id="ARBA00004123"/>
    </source>
</evidence>
<feature type="region of interest" description="Disordered" evidence="6">
    <location>
        <begin position="518"/>
        <end position="546"/>
    </location>
</feature>
<gene>
    <name evidence="8" type="ORF">P8C59_003423</name>
</gene>
<dbReference type="PANTHER" id="PTHR14978">
    <property type="entry name" value="BETA-CATENIN-LIKE PROTEIN 1 NUCLEAR ASSOCIATED PROTEIN"/>
    <property type="match status" value="1"/>
</dbReference>
<dbReference type="GO" id="GO:0010467">
    <property type="term" value="P:gene expression"/>
    <property type="evidence" value="ECO:0007669"/>
    <property type="project" value="UniProtKB-ARBA"/>
</dbReference>
<feature type="domain" description="Beta-catenin-like protein 1 N-terminal" evidence="7">
    <location>
        <begin position="105"/>
        <end position="215"/>
    </location>
</feature>
<evidence type="ECO:0000256" key="2">
    <source>
        <dbReference type="ARBA" id="ARBA00022553"/>
    </source>
</evidence>
<evidence type="ECO:0000313" key="9">
    <source>
        <dbReference type="Proteomes" id="UP001217918"/>
    </source>
</evidence>
<dbReference type="InterPro" id="IPR016024">
    <property type="entry name" value="ARM-type_fold"/>
</dbReference>
<dbReference type="InterPro" id="IPR039678">
    <property type="entry name" value="CTNNBL1"/>
</dbReference>
<keyword evidence="2" id="KW-0597">Phosphoprotein</keyword>
<dbReference type="FunFam" id="1.25.10.10:FF:001136">
    <property type="entry name" value="Beta-catenin-like protein 1"/>
    <property type="match status" value="1"/>
</dbReference>
<dbReference type="InterPro" id="IPR013180">
    <property type="entry name" value="CTNNBL1_N"/>
</dbReference>
<accession>A0AAD9I0N3</accession>
<comment type="caution">
    <text evidence="8">The sequence shown here is derived from an EMBL/GenBank/DDBJ whole genome shotgun (WGS) entry which is preliminary data.</text>
</comment>
<keyword evidence="3" id="KW-0677">Repeat</keyword>
<evidence type="ECO:0000256" key="4">
    <source>
        <dbReference type="ARBA" id="ARBA00023054"/>
    </source>
</evidence>